<dbReference type="OrthoDB" id="6541329at2"/>
<name>A0A2S9IHX3_9GAMM</name>
<protein>
    <submittedName>
        <fullName evidence="1">Uncharacterized protein</fullName>
    </submittedName>
</protein>
<reference evidence="1 2" key="1">
    <citation type="submission" date="2017-10" db="EMBL/GenBank/DDBJ databases">
        <title>Draft genome of two endophytic bacteria isolated from 'guarana' Paullinia cupana (Mart.) Ducke.</title>
        <authorList>
            <person name="Siqueira K.A."/>
            <person name="Liotti R.G."/>
            <person name="Mendes T.A."/>
            <person name="Soares M.A."/>
        </authorList>
    </citation>
    <scope>NUCLEOTIDE SEQUENCE [LARGE SCALE GENOMIC DNA]</scope>
    <source>
        <strain evidence="1 2">342</strain>
    </source>
</reference>
<dbReference type="AlphaFoldDB" id="A0A2S9IHX3"/>
<sequence>MPPRLSAVPFLRPLPAVLVLLLAACSSDYKGVECNGQRQSLEGQPLGNVQGLVVDRFNSFSVTLPDLTLDSGTLQSTNRELYIPSAVTRDGWLAQRISDRQFSIINSPQNQMITFNCPAPGQL</sequence>
<evidence type="ECO:0000313" key="1">
    <source>
        <dbReference type="EMBL" id="PRD17388.1"/>
    </source>
</evidence>
<dbReference type="Proteomes" id="UP000239181">
    <property type="component" value="Unassembled WGS sequence"/>
</dbReference>
<proteinExistence type="predicted"/>
<dbReference type="PROSITE" id="PS51257">
    <property type="entry name" value="PROKAR_LIPOPROTEIN"/>
    <property type="match status" value="1"/>
</dbReference>
<organism evidence="1 2">
    <name type="scientific">Pantoea coffeiphila</name>
    <dbReference type="NCBI Taxonomy" id="1465635"/>
    <lineage>
        <taxon>Bacteria</taxon>
        <taxon>Pseudomonadati</taxon>
        <taxon>Pseudomonadota</taxon>
        <taxon>Gammaproteobacteria</taxon>
        <taxon>Enterobacterales</taxon>
        <taxon>Erwiniaceae</taxon>
        <taxon>Pantoea</taxon>
    </lineage>
</organism>
<keyword evidence="2" id="KW-1185">Reference proteome</keyword>
<gene>
    <name evidence="1" type="ORF">CQW29_01770</name>
</gene>
<dbReference type="EMBL" id="PDET01000001">
    <property type="protein sequence ID" value="PRD17388.1"/>
    <property type="molecule type" value="Genomic_DNA"/>
</dbReference>
<comment type="caution">
    <text evidence="1">The sequence shown here is derived from an EMBL/GenBank/DDBJ whole genome shotgun (WGS) entry which is preliminary data.</text>
</comment>
<accession>A0A2S9IHX3</accession>
<evidence type="ECO:0000313" key="2">
    <source>
        <dbReference type="Proteomes" id="UP000239181"/>
    </source>
</evidence>